<evidence type="ECO:0000313" key="4">
    <source>
        <dbReference type="EMBL" id="MBB6445792.1"/>
    </source>
</evidence>
<dbReference type="PROSITE" id="PS51737">
    <property type="entry name" value="RECOMBINASE_DNA_BIND"/>
    <property type="match status" value="1"/>
</dbReference>
<dbReference type="SMART" id="SM00857">
    <property type="entry name" value="Resolvase"/>
    <property type="match status" value="1"/>
</dbReference>
<keyword evidence="5" id="KW-1185">Reference proteome</keyword>
<name>A0A7X0HRX8_9BACI</name>
<dbReference type="Gene3D" id="3.40.50.1390">
    <property type="entry name" value="Resolvase, N-terminal catalytic domain"/>
    <property type="match status" value="1"/>
</dbReference>
<organism evidence="4 5">
    <name type="scientific">Bacillus benzoevorans</name>
    <dbReference type="NCBI Taxonomy" id="1456"/>
    <lineage>
        <taxon>Bacteria</taxon>
        <taxon>Bacillati</taxon>
        <taxon>Bacillota</taxon>
        <taxon>Bacilli</taxon>
        <taxon>Bacillales</taxon>
        <taxon>Bacillaceae</taxon>
        <taxon>Bacillus</taxon>
    </lineage>
</organism>
<dbReference type="SUPFAM" id="SSF53041">
    <property type="entry name" value="Resolvase-like"/>
    <property type="match status" value="1"/>
</dbReference>
<dbReference type="InterPro" id="IPR038109">
    <property type="entry name" value="DNA_bind_recomb_sf"/>
</dbReference>
<dbReference type="Gene3D" id="6.10.140.1350">
    <property type="match status" value="1"/>
</dbReference>
<accession>A0A7X0HRX8</accession>
<evidence type="ECO:0000259" key="2">
    <source>
        <dbReference type="PROSITE" id="PS51736"/>
    </source>
</evidence>
<feature type="coiled-coil region" evidence="1">
    <location>
        <begin position="393"/>
        <end position="427"/>
    </location>
</feature>
<evidence type="ECO:0000256" key="1">
    <source>
        <dbReference type="SAM" id="Coils"/>
    </source>
</evidence>
<dbReference type="EMBL" id="JACHGK010000007">
    <property type="protein sequence ID" value="MBB6445792.1"/>
    <property type="molecule type" value="Genomic_DNA"/>
</dbReference>
<dbReference type="Proteomes" id="UP000531594">
    <property type="component" value="Unassembled WGS sequence"/>
</dbReference>
<protein>
    <submittedName>
        <fullName evidence="4">DNA invertase Pin-like site-specific DNA recombinase/FtsZ-binding cell division protein ZapB</fullName>
    </submittedName>
</protein>
<dbReference type="InterPro" id="IPR050639">
    <property type="entry name" value="SSR_resolvase"/>
</dbReference>
<dbReference type="AlphaFoldDB" id="A0A7X0HRX8"/>
<sequence>MMKRVWCLYRVSSKKQVSAENDIPMQKQVCRAFVKKQMDWEITKELSENGVSGWKLKTKDRDELTTIKEAAIHNEFDILLVYMLDRIGRREDESPYVVNFLNQHNIEVWSTVEGQRKTDTHIDKLLNYISFWQADGESQKTSQRVKDAKRQRSQLGYYQGGVIPTGYKLVETDEAHWKSKDKKMKELVIDEKEADMVKLIFSLYIDKHMGYRKIVDYLNSKGYRNQDGQIFGVSTIQRILANPVYIGRKRYKETDVGKDGGTQPYNEKLRIVSDDLFNQAEKIRITRSEKLKDQDKTGIPLAGKLMFSGLAYCKYCDAKLSGHYLYRKQKYAYRNDYYKNIVYRYRCPLNKGRLHCEHAQNIWGAKKYDAIMINQIKEVISQLDLTSFIDSSINQKEAMIKLKESNIKNLESEIRSHRNHLKKLNAEISKSLMEESDFTPKQLSTAITSIEDKIKHITDTLSTLKSEVEREKEHYSDVNFIANELKNWEIRFDHADENLKKAMLSRIIDRVSLGKNEVDITFNLALEECMQHVKC</sequence>
<dbReference type="GO" id="GO:0003677">
    <property type="term" value="F:DNA binding"/>
    <property type="evidence" value="ECO:0007669"/>
    <property type="project" value="InterPro"/>
</dbReference>
<dbReference type="PROSITE" id="PS51736">
    <property type="entry name" value="RECOMBINASES_3"/>
    <property type="match status" value="1"/>
</dbReference>
<dbReference type="Pfam" id="PF07508">
    <property type="entry name" value="Recombinase"/>
    <property type="match status" value="1"/>
</dbReference>
<dbReference type="Gene3D" id="3.90.1750.20">
    <property type="entry name" value="Putative Large Serine Recombinase, Chain B, Domain 2"/>
    <property type="match status" value="1"/>
</dbReference>
<dbReference type="PANTHER" id="PTHR30461:SF23">
    <property type="entry name" value="DNA RECOMBINASE-RELATED"/>
    <property type="match status" value="1"/>
</dbReference>
<dbReference type="RefSeq" id="WP_246439543.1">
    <property type="nucleotide sequence ID" value="NZ_JACHGK010000007.1"/>
</dbReference>
<proteinExistence type="predicted"/>
<dbReference type="PANTHER" id="PTHR30461">
    <property type="entry name" value="DNA-INVERTASE FROM LAMBDOID PROPHAGE"/>
    <property type="match status" value="1"/>
</dbReference>
<dbReference type="InterPro" id="IPR011109">
    <property type="entry name" value="DNA_bind_recombinase_dom"/>
</dbReference>
<gene>
    <name evidence="4" type="ORF">HNR53_002417</name>
</gene>
<evidence type="ECO:0000313" key="5">
    <source>
        <dbReference type="Proteomes" id="UP000531594"/>
    </source>
</evidence>
<feature type="domain" description="Resolvase/invertase-type recombinase catalytic" evidence="2">
    <location>
        <begin position="4"/>
        <end position="156"/>
    </location>
</feature>
<keyword evidence="1" id="KW-0175">Coiled coil</keyword>
<keyword evidence="4" id="KW-0132">Cell division</keyword>
<dbReference type="Pfam" id="PF00239">
    <property type="entry name" value="Resolvase"/>
    <property type="match status" value="1"/>
</dbReference>
<dbReference type="InterPro" id="IPR036162">
    <property type="entry name" value="Resolvase-like_N_sf"/>
</dbReference>
<keyword evidence="4" id="KW-0131">Cell cycle</keyword>
<dbReference type="GO" id="GO:0000150">
    <property type="term" value="F:DNA strand exchange activity"/>
    <property type="evidence" value="ECO:0007669"/>
    <property type="project" value="InterPro"/>
</dbReference>
<feature type="domain" description="Recombinase" evidence="3">
    <location>
        <begin position="164"/>
        <end position="290"/>
    </location>
</feature>
<evidence type="ECO:0000259" key="3">
    <source>
        <dbReference type="PROSITE" id="PS51737"/>
    </source>
</evidence>
<reference evidence="4 5" key="1">
    <citation type="submission" date="2020-08" db="EMBL/GenBank/DDBJ databases">
        <title>Genomic Encyclopedia of Type Strains, Phase IV (KMG-IV): sequencing the most valuable type-strain genomes for metagenomic binning, comparative biology and taxonomic classification.</title>
        <authorList>
            <person name="Goeker M."/>
        </authorList>
    </citation>
    <scope>NUCLEOTIDE SEQUENCE [LARGE SCALE GENOMIC DNA]</scope>
    <source>
        <strain evidence="4 5">DSM 5391</strain>
    </source>
</reference>
<dbReference type="InterPro" id="IPR006119">
    <property type="entry name" value="Resolv_N"/>
</dbReference>
<dbReference type="CDD" id="cd00338">
    <property type="entry name" value="Ser_Recombinase"/>
    <property type="match status" value="1"/>
</dbReference>
<comment type="caution">
    <text evidence="4">The sequence shown here is derived from an EMBL/GenBank/DDBJ whole genome shotgun (WGS) entry which is preliminary data.</text>
</comment>
<dbReference type="GO" id="GO:0051301">
    <property type="term" value="P:cell division"/>
    <property type="evidence" value="ECO:0007669"/>
    <property type="project" value="UniProtKB-KW"/>
</dbReference>